<sequence length="338" mass="37950">MKMKISLDAYKGTLHRYYIVGCAVRDSTSLGFMVVRWYTDEEVEEEEREGYDPRLREKRLVTFYTDLQPTSQWGATDLEGWNYSTIAGSQKPKGQLIAAELDDKIYVIGSGDRYYDMSFLDEGSPVRGGVSRLKRIKDHVYVCGSLRSVAKMIGKNEWLSYSHLIPKQPDQTYGGFNDIDGFEDNDIYAVGGKGDVFRFDGINWHQIEFPSNIRLTNVCCGGDGNVYISGTGGVTFIGRNNKWTKISEGNLNIGFKDMVWFGDRVWCTNDYGVWTIHKNKVKPADLPGEIAVCAGYLSVADGVMLLGGLGGAAFMQNGKWENIYLRNEMEDLADEQSA</sequence>
<name>A0ABX0LVA5_9BURK</name>
<proteinExistence type="predicted"/>
<evidence type="ECO:0000313" key="1">
    <source>
        <dbReference type="EMBL" id="NHZ38472.1"/>
    </source>
</evidence>
<evidence type="ECO:0000313" key="2">
    <source>
        <dbReference type="Proteomes" id="UP000785613"/>
    </source>
</evidence>
<keyword evidence="2" id="KW-1185">Reference proteome</keyword>
<dbReference type="EMBL" id="VUYU01000054">
    <property type="protein sequence ID" value="NHZ38472.1"/>
    <property type="molecule type" value="Genomic_DNA"/>
</dbReference>
<gene>
    <name evidence="1" type="ORF">F0185_33535</name>
</gene>
<dbReference type="RefSeq" id="WP_167233007.1">
    <property type="nucleotide sequence ID" value="NZ_VUYU01000054.1"/>
</dbReference>
<dbReference type="Proteomes" id="UP000785613">
    <property type="component" value="Unassembled WGS sequence"/>
</dbReference>
<organism evidence="1 2">
    <name type="scientific">Massilia rubra</name>
    <dbReference type="NCBI Taxonomy" id="2607910"/>
    <lineage>
        <taxon>Bacteria</taxon>
        <taxon>Pseudomonadati</taxon>
        <taxon>Pseudomonadota</taxon>
        <taxon>Betaproteobacteria</taxon>
        <taxon>Burkholderiales</taxon>
        <taxon>Oxalobacteraceae</taxon>
        <taxon>Telluria group</taxon>
        <taxon>Massilia</taxon>
    </lineage>
</organism>
<reference evidence="1 2" key="1">
    <citation type="submission" date="2019-09" db="EMBL/GenBank/DDBJ databases">
        <title>Taxonomy of Antarctic Massilia spp.: description of Massilia rubra sp. nov., Massilia aquatica sp. nov., Massilia mucilaginosa sp. nov., Massilia frigida sp. nov. isolated from streams, lakes and regoliths.</title>
        <authorList>
            <person name="Holochova P."/>
            <person name="Sedlacek I."/>
            <person name="Kralova S."/>
            <person name="Maslanova I."/>
            <person name="Busse H.-J."/>
            <person name="Stankova E."/>
            <person name="Vrbovska V."/>
            <person name="Kovarovic V."/>
            <person name="Bartak M."/>
            <person name="Svec P."/>
            <person name="Pantucek R."/>
        </authorList>
    </citation>
    <scope>NUCLEOTIDE SEQUENCE [LARGE SCALE GENOMIC DNA]</scope>
    <source>
        <strain evidence="1 2">CCM 8692</strain>
    </source>
</reference>
<comment type="caution">
    <text evidence="1">The sequence shown here is derived from an EMBL/GenBank/DDBJ whole genome shotgun (WGS) entry which is preliminary data.</text>
</comment>
<dbReference type="SUPFAM" id="SSF63829">
    <property type="entry name" value="Calcium-dependent phosphotriesterase"/>
    <property type="match status" value="1"/>
</dbReference>
<protein>
    <submittedName>
        <fullName evidence="1">Uncharacterized protein</fullName>
    </submittedName>
</protein>
<accession>A0ABX0LVA5</accession>